<feature type="region of interest" description="Disordered" evidence="1">
    <location>
        <begin position="285"/>
        <end position="318"/>
    </location>
</feature>
<feature type="region of interest" description="Disordered" evidence="1">
    <location>
        <begin position="74"/>
        <end position="117"/>
    </location>
</feature>
<organism evidence="2">
    <name type="scientific">Chouioia cunea</name>
    <dbReference type="NCBI Taxonomy" id="1570515"/>
    <lineage>
        <taxon>Eukaryota</taxon>
        <taxon>Metazoa</taxon>
        <taxon>Ecdysozoa</taxon>
        <taxon>Arthropoda</taxon>
        <taxon>Hexapoda</taxon>
        <taxon>Insecta</taxon>
        <taxon>Pterygota</taxon>
        <taxon>Neoptera</taxon>
        <taxon>Endopterygota</taxon>
        <taxon>Hymenoptera</taxon>
        <taxon>Apocrita</taxon>
        <taxon>Proctotrupomorpha</taxon>
        <taxon>Chalcidoidea</taxon>
        <taxon>Eulophidae</taxon>
        <taxon>Tetrastichinae</taxon>
        <taxon>Chouioia</taxon>
    </lineage>
</organism>
<feature type="region of interest" description="Disordered" evidence="1">
    <location>
        <begin position="1136"/>
        <end position="1168"/>
    </location>
</feature>
<feature type="compositionally biased region" description="Low complexity" evidence="1">
    <location>
        <begin position="1324"/>
        <end position="1335"/>
    </location>
</feature>
<dbReference type="EMBL" id="MN616915">
    <property type="protein sequence ID" value="QGW50407.1"/>
    <property type="molecule type" value="mRNA"/>
</dbReference>
<feature type="region of interest" description="Disordered" evidence="1">
    <location>
        <begin position="638"/>
        <end position="657"/>
    </location>
</feature>
<evidence type="ECO:0000313" key="2">
    <source>
        <dbReference type="EMBL" id="QGW50407.1"/>
    </source>
</evidence>
<reference evidence="2" key="1">
    <citation type="journal article" date="2019" name="Sci. Rep.">
        <title>Full-Length Transcriptome Survey and Expression Analysis of Parasitoid Wasp Chouioia cunea upon Exposure to 1-Dodecene.</title>
        <authorList>
            <person name="Pan L."/>
            <person name="Guo M."/>
            <person name="Jin X."/>
            <person name="Sun Z."/>
            <person name="Jiang H."/>
            <person name="Han J."/>
            <person name="Wang Y."/>
            <person name="Yan C."/>
            <person name="Li M."/>
        </authorList>
    </citation>
    <scope>NUCLEOTIDE SEQUENCE</scope>
</reference>
<proteinExistence type="evidence at transcript level"/>
<feature type="compositionally biased region" description="Polar residues" evidence="1">
    <location>
        <begin position="416"/>
        <end position="429"/>
    </location>
</feature>
<feature type="compositionally biased region" description="Polar residues" evidence="1">
    <location>
        <begin position="74"/>
        <end position="93"/>
    </location>
</feature>
<feature type="region of interest" description="Disordered" evidence="1">
    <location>
        <begin position="1252"/>
        <end position="1280"/>
    </location>
</feature>
<feature type="compositionally biased region" description="Low complexity" evidence="1">
    <location>
        <begin position="1218"/>
        <end position="1234"/>
    </location>
</feature>
<feature type="region of interest" description="Disordered" evidence="1">
    <location>
        <begin position="215"/>
        <end position="251"/>
    </location>
</feature>
<feature type="region of interest" description="Disordered" evidence="1">
    <location>
        <begin position="44"/>
        <end position="63"/>
    </location>
</feature>
<name>A0A6B9CIV0_9HYME</name>
<feature type="region of interest" description="Disordered" evidence="1">
    <location>
        <begin position="1324"/>
        <end position="1363"/>
    </location>
</feature>
<feature type="compositionally biased region" description="Polar residues" evidence="1">
    <location>
        <begin position="1202"/>
        <end position="1217"/>
    </location>
</feature>
<accession>A0A6B9CIV0</accession>
<sequence>MNGRHRRTYSLSTTGNELVNQVSPIAKDPYRTFALNGARDIARTSTPLPKSSTWKKDIQPNGDLGLFTHSSTPLIKKQSPTRSENTHTLVSQQRSEEALFGPKGSPWGPGNSPKIRERPVGVKTVQNVAGPLLASTRYNIDPKLYTDVSSPGLTTRLTKYAAEASNKLTHQTQYGAGQFPKVNLNATPAPLLSPKVARARIPVTVRVAPPEIINYSPVDTHHDRSSSSSSQELKESLSFPSVNKSMKKLPLKRHTSREDIMLDLAKKQRFERIYDGELENLEEMMQKRTREESTASDEDESPQSIHERPSKRPKASSCHDVINSLSSSMSVYTGIKRKAMDTSRCNTPNIEKHFKPSSTSPPRFSSLSLSSSGELARSKEQLNVKVPVITTIKGVSPEKAKETSPEVTKPDGLSPVKSNSQSPHNNLNLPTPKLRKEIPIAADIKPPAKLTEKLFMRAEPQDNEKIKSLIEEQGKIEPKFTTEDKEEIKKKDIVNMRQNSMRLRLQNMFDAISGKSSKIDPDVVIRAEEVNPAATSSYALLSSQTSTITVNTSPIATTIVPILKTDTETKSPTNKHVTFNLPSSQSSLSSNTSTVSSAEVTKPTETKIVTSVPNFNFSSSPRSAQTFNVGSIASTTASTTTTVSPSTTTSNFSFPASSSATSIATSKIESNLPTTTLSLSSPTSLFTAKPSSTSIGTTLSSTGFSFGSVTTKAATSMSTAASSAAPVTSFAITSPVAKTTENNLGGITSPSTFGNALAKSPISISLAQTTTSLPSFVVDKKEPMFSFGGVSSTPSINSATTTNQSSSTFSPTTTTTSMFSAGSNNTPSPAYNATSTVTTSTPATAPIFNFGGSSKPPGTFSFGAATSPAVTTAATTVTPTFGSGTVTAIGFGTSAASNPAATTSAPAFGSSTASLFGAQTTSAPNLFSGTGSTTTVSPMFKPPSSTATFGVPETTTTTSATSSIFGAPSSTSSFGATPSTTSTPSLFGSAVALAPSTSLFGNPSVTATMTPSAFKTTQHVSIFSGASISATGSATGATSIFGASIATAHSGLFSGSNASANQTSAANPADTGGVFGQSKSPTSITFGRSTSAFGSATAPSSFPALNAAGPSTLQVDAASSPTGSLPAFGSIKSTTQFGASTTTQPSTTSSGTSIFGPTATGGTFGANPTPGFGANVNATPTFGSTTSTNNAFGMSPTSSNVPTFGASSPSGFGSTANTPSPFGAPPTSTTTSPSLFGNAAVAGTSTAGPGANSTFSFGGSQPAQSAAPQPTSGSSFSFGSAAGSTGGPGIFQFGAANNANKPAGFNFNAPTAAPQINFTGNAAATPTFNAPAPNFQQPGTNMFSIGSGSSTPRSRGGRARRQR</sequence>
<feature type="region of interest" description="Disordered" evidence="1">
    <location>
        <begin position="340"/>
        <end position="369"/>
    </location>
</feature>
<feature type="region of interest" description="Disordered" evidence="1">
    <location>
        <begin position="1202"/>
        <end position="1234"/>
    </location>
</feature>
<feature type="compositionally biased region" description="Low complexity" evidence="1">
    <location>
        <begin position="583"/>
        <end position="597"/>
    </location>
</feature>
<feature type="compositionally biased region" description="Low complexity" evidence="1">
    <location>
        <begin position="954"/>
        <end position="963"/>
    </location>
</feature>
<feature type="compositionally biased region" description="Low complexity" evidence="1">
    <location>
        <begin position="1140"/>
        <end position="1168"/>
    </location>
</feature>
<feature type="region of interest" description="Disordered" evidence="1">
    <location>
        <begin position="796"/>
        <end position="823"/>
    </location>
</feature>
<feature type="compositionally biased region" description="Polar residues" evidence="1">
    <location>
        <begin position="927"/>
        <end position="948"/>
    </location>
</feature>
<feature type="compositionally biased region" description="Low complexity" evidence="1">
    <location>
        <begin position="356"/>
        <end position="369"/>
    </location>
</feature>
<feature type="region of interest" description="Disordered" evidence="1">
    <location>
        <begin position="927"/>
        <end position="963"/>
    </location>
</feature>
<protein>
    <submittedName>
        <fullName evidence="2">Sensory neuron membrane protein s1</fullName>
    </submittedName>
</protein>
<feature type="compositionally biased region" description="Low complexity" evidence="1">
    <location>
        <begin position="1057"/>
        <end position="1069"/>
    </location>
</feature>
<feature type="compositionally biased region" description="Polar residues" evidence="1">
    <location>
        <begin position="570"/>
        <end position="582"/>
    </location>
</feature>
<feature type="region of interest" description="Disordered" evidence="1">
    <location>
        <begin position="395"/>
        <end position="431"/>
    </location>
</feature>
<evidence type="ECO:0000256" key="1">
    <source>
        <dbReference type="SAM" id="MobiDB-lite"/>
    </source>
</evidence>
<feature type="compositionally biased region" description="Polar residues" evidence="1">
    <location>
        <begin position="1252"/>
        <end position="1269"/>
    </location>
</feature>
<feature type="region of interest" description="Disordered" evidence="1">
    <location>
        <begin position="1057"/>
        <end position="1080"/>
    </location>
</feature>
<feature type="compositionally biased region" description="Low complexity" evidence="1">
    <location>
        <begin position="1270"/>
        <end position="1280"/>
    </location>
</feature>
<feature type="compositionally biased region" description="Low complexity" evidence="1">
    <location>
        <begin position="1344"/>
        <end position="1354"/>
    </location>
</feature>
<feature type="region of interest" description="Disordered" evidence="1">
    <location>
        <begin position="568"/>
        <end position="602"/>
    </location>
</feature>